<proteinExistence type="predicted"/>
<evidence type="ECO:0000313" key="1">
    <source>
        <dbReference type="EMBL" id="JAD66241.1"/>
    </source>
</evidence>
<organism evidence="1">
    <name type="scientific">Arundo donax</name>
    <name type="common">Giant reed</name>
    <name type="synonym">Donax arundinaceus</name>
    <dbReference type="NCBI Taxonomy" id="35708"/>
    <lineage>
        <taxon>Eukaryota</taxon>
        <taxon>Viridiplantae</taxon>
        <taxon>Streptophyta</taxon>
        <taxon>Embryophyta</taxon>
        <taxon>Tracheophyta</taxon>
        <taxon>Spermatophyta</taxon>
        <taxon>Magnoliopsida</taxon>
        <taxon>Liliopsida</taxon>
        <taxon>Poales</taxon>
        <taxon>Poaceae</taxon>
        <taxon>PACMAD clade</taxon>
        <taxon>Arundinoideae</taxon>
        <taxon>Arundineae</taxon>
        <taxon>Arundo</taxon>
    </lineage>
</organism>
<name>A0A0A9BSE8_ARUDO</name>
<reference evidence="1" key="2">
    <citation type="journal article" date="2015" name="Data Brief">
        <title>Shoot transcriptome of the giant reed, Arundo donax.</title>
        <authorList>
            <person name="Barrero R.A."/>
            <person name="Guerrero F.D."/>
            <person name="Moolhuijzen P."/>
            <person name="Goolsby J.A."/>
            <person name="Tidwell J."/>
            <person name="Bellgard S.E."/>
            <person name="Bellgard M.I."/>
        </authorList>
    </citation>
    <scope>NUCLEOTIDE SEQUENCE</scope>
    <source>
        <tissue evidence="1">Shoot tissue taken approximately 20 cm above the soil surface</tissue>
    </source>
</reference>
<reference evidence="1" key="1">
    <citation type="submission" date="2014-09" db="EMBL/GenBank/DDBJ databases">
        <authorList>
            <person name="Magalhaes I.L.F."/>
            <person name="Oliveira U."/>
            <person name="Santos F.R."/>
            <person name="Vidigal T.H.D.A."/>
            <person name="Brescovit A.D."/>
            <person name="Santos A.J."/>
        </authorList>
    </citation>
    <scope>NUCLEOTIDE SEQUENCE</scope>
    <source>
        <tissue evidence="1">Shoot tissue taken approximately 20 cm above the soil surface</tissue>
    </source>
</reference>
<sequence length="31" mass="3207">MSIGCTKPCPLNISTSGSLYKASGPHCLIVK</sequence>
<accession>A0A0A9BSE8</accession>
<protein>
    <submittedName>
        <fullName evidence="1">Uncharacterized protein</fullName>
    </submittedName>
</protein>
<dbReference type="EMBL" id="GBRH01231654">
    <property type="protein sequence ID" value="JAD66241.1"/>
    <property type="molecule type" value="Transcribed_RNA"/>
</dbReference>
<dbReference type="AlphaFoldDB" id="A0A0A9BSE8"/>